<keyword evidence="1" id="KW-1133">Transmembrane helix</keyword>
<feature type="transmembrane region" description="Helical" evidence="1">
    <location>
        <begin position="153"/>
        <end position="175"/>
    </location>
</feature>
<feature type="transmembrane region" description="Helical" evidence="1">
    <location>
        <begin position="13"/>
        <end position="30"/>
    </location>
</feature>
<dbReference type="KEGG" id="cmc:CMN_02710"/>
<reference evidence="2 3" key="1">
    <citation type="submission" date="2011-11" db="EMBL/GenBank/DDBJ databases">
        <authorList>
            <person name="Gartemann K."/>
        </authorList>
    </citation>
    <scope>NUCLEOTIDE SEQUENCE [LARGE SCALE GENOMIC DNA]</scope>
    <source>
        <strain evidence="3">NCPPB 2581</strain>
    </source>
</reference>
<proteinExistence type="predicted"/>
<protein>
    <submittedName>
        <fullName evidence="2">Hypothetical membrane protein</fullName>
    </submittedName>
</protein>
<keyword evidence="1" id="KW-0472">Membrane</keyword>
<evidence type="ECO:0000313" key="3">
    <source>
        <dbReference type="Proteomes" id="UP000012170"/>
    </source>
</evidence>
<gene>
    <name evidence="2" type="ORF">CMN_02710</name>
</gene>
<dbReference type="AlphaFoldDB" id="A0AAI8ZKF2"/>
<keyword evidence="1" id="KW-0812">Transmembrane</keyword>
<accession>A0AAI8ZKF2</accession>
<sequence length="195" mass="21262">MSAVPASAPNIDWITGVGVVVLIAAIGMVWQTVHLRQKAHDDWVLKVNFAYAGLHGKATDLFQELRAAIDAVIPPPGAPFDPGSVVEDPAPVGRIAKRAVRVLRERMRIRRQFQAFLITCSVAKWASVAFAVGVLVAILLYTFTFSMTTLWHGALYCVAVLLAFGVVVFAIYIFFQSRLQQSYEHSGSTSQGVSS</sequence>
<evidence type="ECO:0000256" key="1">
    <source>
        <dbReference type="SAM" id="Phobius"/>
    </source>
</evidence>
<reference evidence="3" key="2">
    <citation type="submission" date="2013-04" db="EMBL/GenBank/DDBJ databases">
        <title>The genome sequence of the maize-pathogen Clavibacter michiganensis subsp. nebraskensis.</title>
        <authorList>
            <person name="Gartemann K.H."/>
            <person name="Blom J."/>
            <person name="Dreiseikelmann B."/>
            <person name="Fluegel M."/>
            <person name="Jaenicke S."/>
            <person name="Linke B."/>
            <person name="Sczcepanowski R."/>
            <person name="Wittmann J."/>
            <person name="Goesmann A."/>
            <person name="Puehler A."/>
            <person name="Eichenlaub R."/>
            <person name="Rueckert C."/>
        </authorList>
    </citation>
    <scope>NUCLEOTIDE SEQUENCE [LARGE SCALE GENOMIC DNA]</scope>
    <source>
        <strain evidence="3">NCPPB 2581</strain>
    </source>
</reference>
<organism evidence="2 3">
    <name type="scientific">Clavibacter nebraskensis NCPPB 2581</name>
    <dbReference type="NCBI Taxonomy" id="1097677"/>
    <lineage>
        <taxon>Bacteria</taxon>
        <taxon>Bacillati</taxon>
        <taxon>Actinomycetota</taxon>
        <taxon>Actinomycetes</taxon>
        <taxon>Micrococcales</taxon>
        <taxon>Microbacteriaceae</taxon>
        <taxon>Clavibacter</taxon>
    </lineage>
</organism>
<feature type="transmembrane region" description="Helical" evidence="1">
    <location>
        <begin position="115"/>
        <end position="141"/>
    </location>
</feature>
<name>A0AAI8ZKF2_9MICO</name>
<dbReference type="EMBL" id="HE614873">
    <property type="protein sequence ID" value="CCE76641.1"/>
    <property type="molecule type" value="Genomic_DNA"/>
</dbReference>
<evidence type="ECO:0000313" key="2">
    <source>
        <dbReference type="EMBL" id="CCE76641.1"/>
    </source>
</evidence>
<dbReference type="Proteomes" id="UP000012170">
    <property type="component" value="Chromosome"/>
</dbReference>